<dbReference type="AlphaFoldDB" id="A0A4Y7SWR4"/>
<evidence type="ECO:0000313" key="7">
    <source>
        <dbReference type="EMBL" id="TEB26151.1"/>
    </source>
</evidence>
<evidence type="ECO:0000256" key="1">
    <source>
        <dbReference type="ARBA" id="ARBA00022723"/>
    </source>
</evidence>
<evidence type="ECO:0000256" key="4">
    <source>
        <dbReference type="PROSITE-ProRule" id="PRU00134"/>
    </source>
</evidence>
<feature type="chain" id="PRO_5021344843" description="MYND-type domain-containing protein" evidence="5">
    <location>
        <begin position="23"/>
        <end position="386"/>
    </location>
</feature>
<keyword evidence="3" id="KW-0862">Zinc</keyword>
<keyword evidence="8" id="KW-1185">Reference proteome</keyword>
<dbReference type="InterPro" id="IPR046341">
    <property type="entry name" value="SET_dom_sf"/>
</dbReference>
<accession>A0A4Y7SWR4</accession>
<dbReference type="EMBL" id="QPFP01000051">
    <property type="protein sequence ID" value="TEB26151.1"/>
    <property type="molecule type" value="Genomic_DNA"/>
</dbReference>
<dbReference type="SUPFAM" id="SSF144232">
    <property type="entry name" value="HIT/MYND zinc finger-like"/>
    <property type="match status" value="1"/>
</dbReference>
<feature type="signal peptide" evidence="5">
    <location>
        <begin position="1"/>
        <end position="22"/>
    </location>
</feature>
<keyword evidence="2 4" id="KW-0863">Zinc-finger</keyword>
<feature type="domain" description="MYND-type" evidence="6">
    <location>
        <begin position="83"/>
        <end position="142"/>
    </location>
</feature>
<sequence length="386" mass="44208">MRAALDGGLLALLGISLRVIRGGEPKFDALLQSVIQYAIYPSIVTVITRDFPTAMSPGVALLSHTADRRSQLLAVMDQLKPIMQMCSKKHQEPLCDNIKHADHIRPDRNPQAERTCSKCHSVVYCSRVCQVEDWRMFHWAECPHMRERYLDQKRGLKSFPYRYRKFHTNLVRHFYEGIQVLRRTWIHTGTSKITDYVPHEVDQAVLILPNDEDKGLIWGTPVDMYAQRTLNLGAIEPHLVPRFKAFIAALNGSVSRSRARGARPVHLAHGGPILNDGAGAIRLAERAFRWRDREMNMVVLLKQTRVVRFFKARTNSEADEKAVRFFNRDVGVKEEPLFKIVGAMMCMELSSRNFALQHVCRRAWTRVTTIKWFGAVHGRLIAQAMS</sequence>
<dbReference type="Gene3D" id="6.10.140.2220">
    <property type="match status" value="1"/>
</dbReference>
<evidence type="ECO:0000256" key="5">
    <source>
        <dbReference type="SAM" id="SignalP"/>
    </source>
</evidence>
<gene>
    <name evidence="7" type="ORF">FA13DRAFT_1112498</name>
</gene>
<dbReference type="Proteomes" id="UP000298030">
    <property type="component" value="Unassembled WGS sequence"/>
</dbReference>
<evidence type="ECO:0000313" key="8">
    <source>
        <dbReference type="Proteomes" id="UP000298030"/>
    </source>
</evidence>
<proteinExistence type="predicted"/>
<keyword evidence="1" id="KW-0479">Metal-binding</keyword>
<dbReference type="GO" id="GO:0008270">
    <property type="term" value="F:zinc ion binding"/>
    <property type="evidence" value="ECO:0007669"/>
    <property type="project" value="UniProtKB-KW"/>
</dbReference>
<protein>
    <recommendedName>
        <fullName evidence="6">MYND-type domain-containing protein</fullName>
    </recommendedName>
</protein>
<organism evidence="7 8">
    <name type="scientific">Coprinellus micaceus</name>
    <name type="common">Glistening ink-cap mushroom</name>
    <name type="synonym">Coprinus micaceus</name>
    <dbReference type="NCBI Taxonomy" id="71717"/>
    <lineage>
        <taxon>Eukaryota</taxon>
        <taxon>Fungi</taxon>
        <taxon>Dikarya</taxon>
        <taxon>Basidiomycota</taxon>
        <taxon>Agaricomycotina</taxon>
        <taxon>Agaricomycetes</taxon>
        <taxon>Agaricomycetidae</taxon>
        <taxon>Agaricales</taxon>
        <taxon>Agaricineae</taxon>
        <taxon>Psathyrellaceae</taxon>
        <taxon>Coprinellus</taxon>
    </lineage>
</organism>
<dbReference type="PROSITE" id="PS50865">
    <property type="entry name" value="ZF_MYND_2"/>
    <property type="match status" value="1"/>
</dbReference>
<reference evidence="7 8" key="1">
    <citation type="journal article" date="2019" name="Nat. Ecol. Evol.">
        <title>Megaphylogeny resolves global patterns of mushroom evolution.</title>
        <authorList>
            <person name="Varga T."/>
            <person name="Krizsan K."/>
            <person name="Foldi C."/>
            <person name="Dima B."/>
            <person name="Sanchez-Garcia M."/>
            <person name="Sanchez-Ramirez S."/>
            <person name="Szollosi G.J."/>
            <person name="Szarkandi J.G."/>
            <person name="Papp V."/>
            <person name="Albert L."/>
            <person name="Andreopoulos W."/>
            <person name="Angelini C."/>
            <person name="Antonin V."/>
            <person name="Barry K.W."/>
            <person name="Bougher N.L."/>
            <person name="Buchanan P."/>
            <person name="Buyck B."/>
            <person name="Bense V."/>
            <person name="Catcheside P."/>
            <person name="Chovatia M."/>
            <person name="Cooper J."/>
            <person name="Damon W."/>
            <person name="Desjardin D."/>
            <person name="Finy P."/>
            <person name="Geml J."/>
            <person name="Haridas S."/>
            <person name="Hughes K."/>
            <person name="Justo A."/>
            <person name="Karasinski D."/>
            <person name="Kautmanova I."/>
            <person name="Kiss B."/>
            <person name="Kocsube S."/>
            <person name="Kotiranta H."/>
            <person name="LaButti K.M."/>
            <person name="Lechner B.E."/>
            <person name="Liimatainen K."/>
            <person name="Lipzen A."/>
            <person name="Lukacs Z."/>
            <person name="Mihaltcheva S."/>
            <person name="Morgado L.N."/>
            <person name="Niskanen T."/>
            <person name="Noordeloos M.E."/>
            <person name="Ohm R.A."/>
            <person name="Ortiz-Santana B."/>
            <person name="Ovrebo C."/>
            <person name="Racz N."/>
            <person name="Riley R."/>
            <person name="Savchenko A."/>
            <person name="Shiryaev A."/>
            <person name="Soop K."/>
            <person name="Spirin V."/>
            <person name="Szebenyi C."/>
            <person name="Tomsovsky M."/>
            <person name="Tulloss R.E."/>
            <person name="Uehling J."/>
            <person name="Grigoriev I.V."/>
            <person name="Vagvolgyi C."/>
            <person name="Papp T."/>
            <person name="Martin F.M."/>
            <person name="Miettinen O."/>
            <person name="Hibbett D.S."/>
            <person name="Nagy L.G."/>
        </authorList>
    </citation>
    <scope>NUCLEOTIDE SEQUENCE [LARGE SCALE GENOMIC DNA]</scope>
    <source>
        <strain evidence="7 8">FP101781</strain>
    </source>
</reference>
<dbReference type="OrthoDB" id="2837746at2759"/>
<evidence type="ECO:0000256" key="3">
    <source>
        <dbReference type="ARBA" id="ARBA00022833"/>
    </source>
</evidence>
<evidence type="ECO:0000259" key="6">
    <source>
        <dbReference type="PROSITE" id="PS50865"/>
    </source>
</evidence>
<dbReference type="InterPro" id="IPR002893">
    <property type="entry name" value="Znf_MYND"/>
</dbReference>
<dbReference type="Gene3D" id="2.170.270.10">
    <property type="entry name" value="SET domain"/>
    <property type="match status" value="1"/>
</dbReference>
<keyword evidence="5" id="KW-0732">Signal</keyword>
<comment type="caution">
    <text evidence="7">The sequence shown here is derived from an EMBL/GenBank/DDBJ whole genome shotgun (WGS) entry which is preliminary data.</text>
</comment>
<name>A0A4Y7SWR4_COPMI</name>
<dbReference type="Pfam" id="PF01753">
    <property type="entry name" value="zf-MYND"/>
    <property type="match status" value="1"/>
</dbReference>
<evidence type="ECO:0000256" key="2">
    <source>
        <dbReference type="ARBA" id="ARBA00022771"/>
    </source>
</evidence>